<evidence type="ECO:0000256" key="8">
    <source>
        <dbReference type="ARBA" id="ARBA00048679"/>
    </source>
</evidence>
<evidence type="ECO:0000256" key="1">
    <source>
        <dbReference type="ARBA" id="ARBA00012513"/>
    </source>
</evidence>
<dbReference type="EMBL" id="JAVHJL010000007">
    <property type="protein sequence ID" value="KAK6500169.1"/>
    <property type="molecule type" value="Genomic_DNA"/>
</dbReference>
<evidence type="ECO:0000256" key="5">
    <source>
        <dbReference type="ARBA" id="ARBA00022777"/>
    </source>
</evidence>
<evidence type="ECO:0000313" key="10">
    <source>
        <dbReference type="EMBL" id="KAK6500169.1"/>
    </source>
</evidence>
<dbReference type="Gene3D" id="1.10.510.10">
    <property type="entry name" value="Transferase(Phosphotransferase) domain 1"/>
    <property type="match status" value="1"/>
</dbReference>
<dbReference type="GO" id="GO:0005524">
    <property type="term" value="F:ATP binding"/>
    <property type="evidence" value="ECO:0007669"/>
    <property type="project" value="UniProtKB-KW"/>
</dbReference>
<keyword evidence="6" id="KW-0067">ATP-binding</keyword>
<sequence length="266" mass="30681">MPERKLEPNDILWDDLYEEGPRGGDRPKEAHPVICERFMRCGPIYEYKGFAIKYFVEEREVEMTALAGDCSVKVHGHIVKFDVGPDQKPRKVGLVMEVAKPLLDYAKNADESEKHRIKAEMIAVVERLHTKYNMVHGDIKPQNFLICKDNKIRLCDFEGSRPESESAETWEGLEELGLNRAYTENYMNGKRNQFVPPTREDDWYALAISIWEIYSGKMPFEDMNGVSEDKMTLHHQSGQTVDLTEVKDIETREWIRGILRKGGASV</sequence>
<dbReference type="PANTHER" id="PTHR24343">
    <property type="entry name" value="SERINE/THREONINE KINASE"/>
    <property type="match status" value="1"/>
</dbReference>
<comment type="caution">
    <text evidence="10">The sequence shown here is derived from an EMBL/GenBank/DDBJ whole genome shotgun (WGS) entry which is preliminary data.</text>
</comment>
<evidence type="ECO:0000256" key="6">
    <source>
        <dbReference type="ARBA" id="ARBA00022840"/>
    </source>
</evidence>
<dbReference type="SMART" id="SM00220">
    <property type="entry name" value="S_TKc"/>
    <property type="match status" value="1"/>
</dbReference>
<protein>
    <recommendedName>
        <fullName evidence="1">non-specific serine/threonine protein kinase</fullName>
        <ecNumber evidence="1">2.7.11.1</ecNumber>
    </recommendedName>
</protein>
<dbReference type="PROSITE" id="PS50011">
    <property type="entry name" value="PROTEIN_KINASE_DOM"/>
    <property type="match status" value="1"/>
</dbReference>
<accession>A0AAV9W3U0</accession>
<comment type="catalytic activity">
    <reaction evidence="8">
        <text>L-seryl-[protein] + ATP = O-phospho-L-seryl-[protein] + ADP + H(+)</text>
        <dbReference type="Rhea" id="RHEA:17989"/>
        <dbReference type="Rhea" id="RHEA-COMP:9863"/>
        <dbReference type="Rhea" id="RHEA-COMP:11604"/>
        <dbReference type="ChEBI" id="CHEBI:15378"/>
        <dbReference type="ChEBI" id="CHEBI:29999"/>
        <dbReference type="ChEBI" id="CHEBI:30616"/>
        <dbReference type="ChEBI" id="CHEBI:83421"/>
        <dbReference type="ChEBI" id="CHEBI:456216"/>
        <dbReference type="EC" id="2.7.11.1"/>
    </reaction>
</comment>
<keyword evidence="4" id="KW-0547">Nucleotide-binding</keyword>
<evidence type="ECO:0000259" key="9">
    <source>
        <dbReference type="PROSITE" id="PS50011"/>
    </source>
</evidence>
<proteinExistence type="predicted"/>
<dbReference type="AlphaFoldDB" id="A0AAV9W3U0"/>
<dbReference type="GO" id="GO:0004674">
    <property type="term" value="F:protein serine/threonine kinase activity"/>
    <property type="evidence" value="ECO:0007669"/>
    <property type="project" value="UniProtKB-KW"/>
</dbReference>
<reference evidence="10 11" key="1">
    <citation type="submission" date="2023-08" db="EMBL/GenBank/DDBJ databases">
        <authorList>
            <person name="Palmer J.M."/>
        </authorList>
    </citation>
    <scope>NUCLEOTIDE SEQUENCE [LARGE SCALE GENOMIC DNA]</scope>
    <source>
        <strain evidence="10 11">TWF481</strain>
    </source>
</reference>
<name>A0AAV9W3U0_9PEZI</name>
<evidence type="ECO:0000256" key="4">
    <source>
        <dbReference type="ARBA" id="ARBA00022741"/>
    </source>
</evidence>
<dbReference type="PROSITE" id="PS00108">
    <property type="entry name" value="PROTEIN_KINASE_ST"/>
    <property type="match status" value="1"/>
</dbReference>
<keyword evidence="2" id="KW-0723">Serine/threonine-protein kinase</keyword>
<dbReference type="Pfam" id="PF00069">
    <property type="entry name" value="Pkinase"/>
    <property type="match status" value="1"/>
</dbReference>
<dbReference type="InterPro" id="IPR011009">
    <property type="entry name" value="Kinase-like_dom_sf"/>
</dbReference>
<dbReference type="InterPro" id="IPR008271">
    <property type="entry name" value="Ser/Thr_kinase_AS"/>
</dbReference>
<evidence type="ECO:0000256" key="7">
    <source>
        <dbReference type="ARBA" id="ARBA00047899"/>
    </source>
</evidence>
<dbReference type="EC" id="2.7.11.1" evidence="1"/>
<comment type="catalytic activity">
    <reaction evidence="7">
        <text>L-threonyl-[protein] + ATP = O-phospho-L-threonyl-[protein] + ADP + H(+)</text>
        <dbReference type="Rhea" id="RHEA:46608"/>
        <dbReference type="Rhea" id="RHEA-COMP:11060"/>
        <dbReference type="Rhea" id="RHEA-COMP:11605"/>
        <dbReference type="ChEBI" id="CHEBI:15378"/>
        <dbReference type="ChEBI" id="CHEBI:30013"/>
        <dbReference type="ChEBI" id="CHEBI:30616"/>
        <dbReference type="ChEBI" id="CHEBI:61977"/>
        <dbReference type="ChEBI" id="CHEBI:456216"/>
        <dbReference type="EC" id="2.7.11.1"/>
    </reaction>
</comment>
<organism evidence="10 11">
    <name type="scientific">Arthrobotrys musiformis</name>
    <dbReference type="NCBI Taxonomy" id="47236"/>
    <lineage>
        <taxon>Eukaryota</taxon>
        <taxon>Fungi</taxon>
        <taxon>Dikarya</taxon>
        <taxon>Ascomycota</taxon>
        <taxon>Pezizomycotina</taxon>
        <taxon>Orbiliomycetes</taxon>
        <taxon>Orbiliales</taxon>
        <taxon>Orbiliaceae</taxon>
        <taxon>Arthrobotrys</taxon>
    </lineage>
</organism>
<evidence type="ECO:0000256" key="3">
    <source>
        <dbReference type="ARBA" id="ARBA00022679"/>
    </source>
</evidence>
<feature type="domain" description="Protein kinase" evidence="9">
    <location>
        <begin position="1"/>
        <end position="266"/>
    </location>
</feature>
<keyword evidence="3" id="KW-0808">Transferase</keyword>
<gene>
    <name evidence="10" type="ORF">TWF481_010521</name>
</gene>
<keyword evidence="11" id="KW-1185">Reference proteome</keyword>
<dbReference type="Proteomes" id="UP001370758">
    <property type="component" value="Unassembled WGS sequence"/>
</dbReference>
<evidence type="ECO:0000256" key="2">
    <source>
        <dbReference type="ARBA" id="ARBA00022527"/>
    </source>
</evidence>
<evidence type="ECO:0000313" key="11">
    <source>
        <dbReference type="Proteomes" id="UP001370758"/>
    </source>
</evidence>
<keyword evidence="5" id="KW-0418">Kinase</keyword>
<dbReference type="SUPFAM" id="SSF56112">
    <property type="entry name" value="Protein kinase-like (PK-like)"/>
    <property type="match status" value="1"/>
</dbReference>
<dbReference type="InterPro" id="IPR000719">
    <property type="entry name" value="Prot_kinase_dom"/>
</dbReference>